<feature type="non-terminal residue" evidence="2">
    <location>
        <position position="1"/>
    </location>
</feature>
<organism evidence="2 3">
    <name type="scientific">Volvox reticuliferus</name>
    <dbReference type="NCBI Taxonomy" id="1737510"/>
    <lineage>
        <taxon>Eukaryota</taxon>
        <taxon>Viridiplantae</taxon>
        <taxon>Chlorophyta</taxon>
        <taxon>core chlorophytes</taxon>
        <taxon>Chlorophyceae</taxon>
        <taxon>CS clade</taxon>
        <taxon>Chlamydomonadales</taxon>
        <taxon>Volvocaceae</taxon>
        <taxon>Volvox</taxon>
    </lineage>
</organism>
<dbReference type="Proteomes" id="UP000722791">
    <property type="component" value="Unassembled WGS sequence"/>
</dbReference>
<feature type="compositionally biased region" description="Basic and acidic residues" evidence="1">
    <location>
        <begin position="12"/>
        <end position="26"/>
    </location>
</feature>
<feature type="region of interest" description="Disordered" evidence="1">
    <location>
        <begin position="12"/>
        <end position="50"/>
    </location>
</feature>
<dbReference type="AlphaFoldDB" id="A0A8J4DHX2"/>
<proteinExistence type="predicted"/>
<protein>
    <submittedName>
        <fullName evidence="2">Uncharacterized protein</fullName>
    </submittedName>
</protein>
<name>A0A8J4DHX2_9CHLO</name>
<reference evidence="2" key="1">
    <citation type="journal article" date="2021" name="Proc. Natl. Acad. Sci. U.S.A.">
        <title>Three genomes in the algal genus Volvox reveal the fate of a haploid sex-determining region after a transition to homothallism.</title>
        <authorList>
            <person name="Yamamoto K."/>
            <person name="Hamaji T."/>
            <person name="Kawai-Toyooka H."/>
            <person name="Matsuzaki R."/>
            <person name="Takahashi F."/>
            <person name="Nishimura Y."/>
            <person name="Kawachi M."/>
            <person name="Noguchi H."/>
            <person name="Minakuchi Y."/>
            <person name="Umen J.G."/>
            <person name="Toyoda A."/>
            <person name="Nozaki H."/>
        </authorList>
    </citation>
    <scope>NUCLEOTIDE SEQUENCE</scope>
    <source>
        <strain evidence="2">NIES-3785</strain>
    </source>
</reference>
<feature type="region of interest" description="Disordered" evidence="1">
    <location>
        <begin position="290"/>
        <end position="327"/>
    </location>
</feature>
<feature type="region of interest" description="Disordered" evidence="1">
    <location>
        <begin position="447"/>
        <end position="479"/>
    </location>
</feature>
<gene>
    <name evidence="2" type="ORF">Vretimale_4801</name>
</gene>
<evidence type="ECO:0000313" key="3">
    <source>
        <dbReference type="Proteomes" id="UP000722791"/>
    </source>
</evidence>
<evidence type="ECO:0000256" key="1">
    <source>
        <dbReference type="SAM" id="MobiDB-lite"/>
    </source>
</evidence>
<dbReference type="EMBL" id="BNCQ01000007">
    <property type="protein sequence ID" value="GIL99835.1"/>
    <property type="molecule type" value="Genomic_DNA"/>
</dbReference>
<sequence length="663" mass="67637">MGIFSCCLCGDKPGKEDADQVKHKIQPEPAKTQVEKEATPTVQPSDDDGARAPCTFTELLPADEEQPLQLVAGRLAKHLLERQPSKTKKLQSASFGGAAGQRWVSNLDGTTVEGSTCNGNTATGGLLLQEVKPLYDPVAGPSTSRLGGIYGSLTSQVNVPHSGAGGHQSGSMNFARSVNRLSAINTSGAFSRRASLLDMEFTKASLQLALGSSLLRGSIAGGVSTHGAQPEPWMLQNLLRQMTLPPPPPAAATHPIPYLLPSGPLGHNSFMPSSLPATASVMATIAAGLGQNPSNAGRPSCDRENSRSSYSQIHAHSPAATHGQHALHPQQNAYPVPLFSRAVCERAEGLPAPLVVLALRSAAAAAGASDGGGMSGFGTSASPGLGHGEEGEQSEAVGRRAASTGCSNLNIGDDCDGGVSWPVPTPTGPVVTSMKLDMPTLQQIEAKRHTSHASHILRPVSGRQPSNPSQASHPGDAEAEARQRAYACLVSALEEAAGRQVALVHAWHNAAAGALLTTAATIAAATATTGGVPTGGSGDSQESQCNVSDGGVAAAAAGALAEEGEVGVVLWGLRELFDQDPCLPLLARDLLRQAAIRPDHVPPLTHSLAPSAYSGLLAGRDPFSAVTMAAAGPITAGPGTPGGGVGNRRVILGSSALQAAVNM</sequence>
<evidence type="ECO:0000313" key="2">
    <source>
        <dbReference type="EMBL" id="GIL99835.1"/>
    </source>
</evidence>
<comment type="caution">
    <text evidence="2">The sequence shown here is derived from an EMBL/GenBank/DDBJ whole genome shotgun (WGS) entry which is preliminary data.</text>
</comment>
<accession>A0A8J4DHX2</accession>
<feature type="compositionally biased region" description="Polar residues" evidence="1">
    <location>
        <begin position="463"/>
        <end position="472"/>
    </location>
</feature>
<feature type="region of interest" description="Disordered" evidence="1">
    <location>
        <begin position="368"/>
        <end position="401"/>
    </location>
</feature>